<evidence type="ECO:0000256" key="1">
    <source>
        <dbReference type="SAM" id="SignalP"/>
    </source>
</evidence>
<proteinExistence type="predicted"/>
<organism evidence="2 3">
    <name type="scientific">Candidatus Accumulibacter meliphilus</name>
    <dbReference type="NCBI Taxonomy" id="2211374"/>
    <lineage>
        <taxon>Bacteria</taxon>
        <taxon>Pseudomonadati</taxon>
        <taxon>Pseudomonadota</taxon>
        <taxon>Betaproteobacteria</taxon>
        <taxon>Candidatus Accumulibacter</taxon>
    </lineage>
</organism>
<keyword evidence="1" id="KW-0732">Signal</keyword>
<evidence type="ECO:0000313" key="2">
    <source>
        <dbReference type="EMBL" id="RDE52341.1"/>
    </source>
</evidence>
<evidence type="ECO:0000313" key="3">
    <source>
        <dbReference type="Proteomes" id="UP000253831"/>
    </source>
</evidence>
<protein>
    <submittedName>
        <fullName evidence="2">DUF411 domain-containing protein</fullName>
    </submittedName>
</protein>
<reference evidence="2 3" key="1">
    <citation type="submission" date="2018-05" db="EMBL/GenBank/DDBJ databases">
        <title>Integrated omic analyses show evidence that a Ca. Accumulibacter phosphatis strain performs denitrification under micro-aerobic conditions.</title>
        <authorList>
            <person name="Camejo P.Y."/>
            <person name="Katherine M.D."/>
            <person name="Daniel N.R."/>
        </authorList>
    </citation>
    <scope>NUCLEOTIDE SEQUENCE [LARGE SCALE GENOMIC DNA]</scope>
    <source>
        <strain evidence="2">UW-LDO-IC</strain>
    </source>
</reference>
<name>A0A369XQC3_9PROT</name>
<feature type="chain" id="PRO_5017059420" evidence="1">
    <location>
        <begin position="22"/>
        <end position="145"/>
    </location>
</feature>
<accession>A0A369XQC3</accession>
<dbReference type="InterPro" id="IPR007332">
    <property type="entry name" value="DUF411"/>
</dbReference>
<gene>
    <name evidence="2" type="ORF">DVS81_00800</name>
</gene>
<dbReference type="AlphaFoldDB" id="A0A369XQC3"/>
<sequence length="145" mass="15282">MTLIRLFFALVLLSAAGGAFAQSAPRVEVYKNAACSCCGGWVEHLRDNGFAVSTHDVDDVPANRKKLGMPEDLGSCHTATVDGYLIEGHVPAADIKRLLKEKPKALGLAVPAMPAGSPGMESSSPVPYDTLLVDRKGSTSVYASH</sequence>
<comment type="caution">
    <text evidence="2">The sequence shown here is derived from an EMBL/GenBank/DDBJ whole genome shotgun (WGS) entry which is preliminary data.</text>
</comment>
<feature type="signal peptide" evidence="1">
    <location>
        <begin position="1"/>
        <end position="21"/>
    </location>
</feature>
<dbReference type="EMBL" id="QPGA01000001">
    <property type="protein sequence ID" value="RDE52341.1"/>
    <property type="molecule type" value="Genomic_DNA"/>
</dbReference>
<dbReference type="Pfam" id="PF04214">
    <property type="entry name" value="DUF411"/>
    <property type="match status" value="1"/>
</dbReference>
<dbReference type="Proteomes" id="UP000253831">
    <property type="component" value="Unassembled WGS sequence"/>
</dbReference>